<comment type="caution">
    <text evidence="1">The sequence shown here is derived from an EMBL/GenBank/DDBJ whole genome shotgun (WGS) entry which is preliminary data.</text>
</comment>
<evidence type="ECO:0000313" key="2">
    <source>
        <dbReference type="Proteomes" id="UP001239111"/>
    </source>
</evidence>
<protein>
    <submittedName>
        <fullName evidence="1">Uncharacterized protein</fullName>
    </submittedName>
</protein>
<reference evidence="1" key="1">
    <citation type="submission" date="2023-04" db="EMBL/GenBank/DDBJ databases">
        <title>A chromosome-level genome assembly of the parasitoid wasp Eretmocerus hayati.</title>
        <authorList>
            <person name="Zhong Y."/>
            <person name="Liu S."/>
            <person name="Liu Y."/>
        </authorList>
    </citation>
    <scope>NUCLEOTIDE SEQUENCE</scope>
    <source>
        <strain evidence="1">ZJU_SS_LIU_2023</strain>
    </source>
</reference>
<organism evidence="1 2">
    <name type="scientific">Eretmocerus hayati</name>
    <dbReference type="NCBI Taxonomy" id="131215"/>
    <lineage>
        <taxon>Eukaryota</taxon>
        <taxon>Metazoa</taxon>
        <taxon>Ecdysozoa</taxon>
        <taxon>Arthropoda</taxon>
        <taxon>Hexapoda</taxon>
        <taxon>Insecta</taxon>
        <taxon>Pterygota</taxon>
        <taxon>Neoptera</taxon>
        <taxon>Endopterygota</taxon>
        <taxon>Hymenoptera</taxon>
        <taxon>Apocrita</taxon>
        <taxon>Proctotrupomorpha</taxon>
        <taxon>Chalcidoidea</taxon>
        <taxon>Aphelinidae</taxon>
        <taxon>Aphelininae</taxon>
        <taxon>Eretmocerus</taxon>
    </lineage>
</organism>
<dbReference type="EMBL" id="CM056742">
    <property type="protein sequence ID" value="KAJ8675731.1"/>
    <property type="molecule type" value="Genomic_DNA"/>
</dbReference>
<dbReference type="Proteomes" id="UP001239111">
    <property type="component" value="Chromosome 2"/>
</dbReference>
<sequence>MLPNTSAVVTQKSSYYYRIMGGNLVTILFYFLISTSIGDSSFAPAKIKQKEKNLSKTNCLDVLRMTPGSHLKAAARLTTIKFIENNGYPAEEHQVLTEDGYYLTMHRIPGKPGSTPVFLQHGIACSSFDWVLSGKTKALAFILSDQGYDVWLGNARGNIYSQRHVKYSTSEYKYWNFDWHEMGVYDLPAALTYVNNKTEKQMIYIGHSMGTTMFFVMAMEKPDVTQKVKAMFALSPVAYMSNFKSPLRMPAKFTKELEKFMKSVQLGNLFSRNPVFDSFIKYFCCSSSIHQKGCMNIIFSLFGFNPAQLNKDLLPLILTHVPAGVSLRSIFHYYQAMNSKKFARYDHGVEENWKLYNSSEPPEYNVSKIQTPIGIFWSENDLITDRDDILRFYNQLPHKMLDYKVKDPKFNHIDFTWANDVVDLVYSKLLNAMEKYR</sequence>
<proteinExistence type="predicted"/>
<keyword evidence="2" id="KW-1185">Reference proteome</keyword>
<evidence type="ECO:0000313" key="1">
    <source>
        <dbReference type="EMBL" id="KAJ8675731.1"/>
    </source>
</evidence>
<name>A0ACC2NYQ7_9HYME</name>
<accession>A0ACC2NYQ7</accession>
<gene>
    <name evidence="1" type="ORF">QAD02_011517</name>
</gene>